<dbReference type="GeneID" id="4560092"/>
<organism evidence="2 3">
    <name type="scientific">Coccidioides immitis (strain RS)</name>
    <name type="common">Valley fever fungus</name>
    <dbReference type="NCBI Taxonomy" id="246410"/>
    <lineage>
        <taxon>Eukaryota</taxon>
        <taxon>Fungi</taxon>
        <taxon>Dikarya</taxon>
        <taxon>Ascomycota</taxon>
        <taxon>Pezizomycotina</taxon>
        <taxon>Eurotiomycetes</taxon>
        <taxon>Eurotiomycetidae</taxon>
        <taxon>Onygenales</taxon>
        <taxon>Onygenaceae</taxon>
        <taxon>Coccidioides</taxon>
    </lineage>
</organism>
<dbReference type="InParanoid" id="J3K3Q4"/>
<dbReference type="EMBL" id="GG704913">
    <property type="protein sequence ID" value="EAS28844.3"/>
    <property type="molecule type" value="Genomic_DNA"/>
</dbReference>
<evidence type="ECO:0000313" key="2">
    <source>
        <dbReference type="EMBL" id="EAS28844.3"/>
    </source>
</evidence>
<dbReference type="Proteomes" id="UP000001261">
    <property type="component" value="Unassembled WGS sequence"/>
</dbReference>
<feature type="region of interest" description="Disordered" evidence="1">
    <location>
        <begin position="32"/>
        <end position="51"/>
    </location>
</feature>
<reference evidence="3" key="2">
    <citation type="journal article" date="2010" name="Genome Res.">
        <title>Population genomic sequencing of Coccidioides fungi reveals recent hybridization and transposon control.</title>
        <authorList>
            <person name="Neafsey D.E."/>
            <person name="Barker B.M."/>
            <person name="Sharpton T.J."/>
            <person name="Stajich J.E."/>
            <person name="Park D.J."/>
            <person name="Whiston E."/>
            <person name="Hung C.-Y."/>
            <person name="McMahan C."/>
            <person name="White J."/>
            <person name="Sykes S."/>
            <person name="Heiman D."/>
            <person name="Young S."/>
            <person name="Zeng Q."/>
            <person name="Abouelleil A."/>
            <person name="Aftuck L."/>
            <person name="Bessette D."/>
            <person name="Brown A."/>
            <person name="FitzGerald M."/>
            <person name="Lui A."/>
            <person name="Macdonald J.P."/>
            <person name="Priest M."/>
            <person name="Orbach M.J."/>
            <person name="Galgiani J.N."/>
            <person name="Kirkland T.N."/>
            <person name="Cole G.T."/>
            <person name="Birren B.W."/>
            <person name="Henn M.R."/>
            <person name="Taylor J.W."/>
            <person name="Rounsley S.D."/>
        </authorList>
    </citation>
    <scope>GENOME REANNOTATION</scope>
    <source>
        <strain evidence="3">RS</strain>
    </source>
</reference>
<sequence length="180" mass="20302">MKVAEILSDLTSLRACEHADAVALLNVDKTAPGSANPQDASSAVASSQSMNPDLQRAKDLIDLHKEVKLRHQRYQNGGLVDKDLRQARDDVSRVLWELEEFSNVLLVAENVQLLLDLRWNHFQLPASNIYDFAIVVKRAQTPIEPIFPSCQIDAGQLIPYSMRRIGTPFTRETLNEVDFY</sequence>
<keyword evidence="3" id="KW-1185">Reference proteome</keyword>
<evidence type="ECO:0000256" key="1">
    <source>
        <dbReference type="SAM" id="MobiDB-lite"/>
    </source>
</evidence>
<accession>J3K3Q4</accession>
<dbReference type="OrthoDB" id="5394455at2759"/>
<gene>
    <name evidence="2" type="ORF">CIMG_07590</name>
</gene>
<name>J3K3Q4_COCIM</name>
<dbReference type="KEGG" id="cim:CIMG_07590"/>
<evidence type="ECO:0000313" key="3">
    <source>
        <dbReference type="Proteomes" id="UP000001261"/>
    </source>
</evidence>
<protein>
    <submittedName>
        <fullName evidence="2">Uncharacterized protein</fullName>
    </submittedName>
</protein>
<feature type="compositionally biased region" description="Low complexity" evidence="1">
    <location>
        <begin position="40"/>
        <end position="49"/>
    </location>
</feature>
<dbReference type="AlphaFoldDB" id="J3K3Q4"/>
<proteinExistence type="predicted"/>
<dbReference type="RefSeq" id="XP_001240427.1">
    <property type="nucleotide sequence ID" value="XM_001240426.1"/>
</dbReference>
<dbReference type="VEuPathDB" id="FungiDB:CIMG_07590"/>
<reference evidence="3" key="1">
    <citation type="journal article" date="2009" name="Genome Res.">
        <title>Comparative genomic analyses of the human fungal pathogens Coccidioides and their relatives.</title>
        <authorList>
            <person name="Sharpton T.J."/>
            <person name="Stajich J.E."/>
            <person name="Rounsley S.D."/>
            <person name="Gardner M.J."/>
            <person name="Wortman J.R."/>
            <person name="Jordar V.S."/>
            <person name="Maiti R."/>
            <person name="Kodira C.D."/>
            <person name="Neafsey D.E."/>
            <person name="Zeng Q."/>
            <person name="Hung C.-Y."/>
            <person name="McMahan C."/>
            <person name="Muszewska A."/>
            <person name="Grynberg M."/>
            <person name="Mandel M.A."/>
            <person name="Kellner E.M."/>
            <person name="Barker B.M."/>
            <person name="Galgiani J.N."/>
            <person name="Orbach M.J."/>
            <person name="Kirkland T.N."/>
            <person name="Cole G.T."/>
            <person name="Henn M.R."/>
            <person name="Birren B.W."/>
            <person name="Taylor J.W."/>
        </authorList>
    </citation>
    <scope>NUCLEOTIDE SEQUENCE [LARGE SCALE GENOMIC DNA]</scope>
    <source>
        <strain evidence="3">RS</strain>
    </source>
</reference>